<sequence>MTDESSPSIGDLLHEEAFEAVIDQLSSWSASKLAEFCMKSPDLYEMLKSNPFDGFWQARRQAISKYALKAQNGVCDADLTVGHTLYLLAQREKAQGNLEHYQEYLNQALNCHSIHAAQTWVHEIVIAANKPDLNFIKTFAAILYSRESLAKRHGTPGYLLLANGYFHLLNSLSQINKEESSHEWQTQYEGSLFSLWKSLYLARQAENQSIEAIHNAYYGCGLKNSNPFSLDTIDAMIEKCNELHDAPALRERARHAAALAGKQENAFTLWASAQAKAEQSCKQDVFKSPKL</sequence>
<dbReference type="OrthoDB" id="5649157at2"/>
<reference evidence="1 2" key="1">
    <citation type="submission" date="2015-11" db="EMBL/GenBank/DDBJ databases">
        <title>Genomic analysis of 38 Legionella species identifies large and diverse effector repertoires.</title>
        <authorList>
            <person name="Burstein D."/>
            <person name="Amaro F."/>
            <person name="Zusman T."/>
            <person name="Lifshitz Z."/>
            <person name="Cohen O."/>
            <person name="Gilbert J.A."/>
            <person name="Pupko T."/>
            <person name="Shuman H.A."/>
            <person name="Segal G."/>
        </authorList>
    </citation>
    <scope>NUCLEOTIDE SEQUENCE [LARGE SCALE GENOMIC DNA]</scope>
    <source>
        <strain evidence="1 2">WA-270A-C2</strain>
    </source>
</reference>
<keyword evidence="2" id="KW-1185">Reference proteome</keyword>
<name>A0A0W0XXS4_9GAMM</name>
<dbReference type="AlphaFoldDB" id="A0A0W0XXS4"/>
<organism evidence="1 2">
    <name type="scientific">Legionella rubrilucens</name>
    <dbReference type="NCBI Taxonomy" id="458"/>
    <lineage>
        <taxon>Bacteria</taxon>
        <taxon>Pseudomonadati</taxon>
        <taxon>Pseudomonadota</taxon>
        <taxon>Gammaproteobacteria</taxon>
        <taxon>Legionellales</taxon>
        <taxon>Legionellaceae</taxon>
        <taxon>Legionella</taxon>
    </lineage>
</organism>
<dbReference type="RefSeq" id="WP_058530789.1">
    <property type="nucleotide sequence ID" value="NZ_CAAAIN010000011.1"/>
</dbReference>
<evidence type="ECO:0000313" key="2">
    <source>
        <dbReference type="Proteomes" id="UP000054608"/>
    </source>
</evidence>
<proteinExistence type="predicted"/>
<accession>A0A0W0XXS4</accession>
<dbReference type="STRING" id="458.Lrub_0674"/>
<dbReference type="Proteomes" id="UP000054608">
    <property type="component" value="Unassembled WGS sequence"/>
</dbReference>
<protein>
    <submittedName>
        <fullName evidence="1">Ankyrin repeat protein</fullName>
    </submittedName>
</protein>
<dbReference type="EMBL" id="LNYT01000006">
    <property type="protein sequence ID" value="KTD49575.1"/>
    <property type="molecule type" value="Genomic_DNA"/>
</dbReference>
<dbReference type="InterPro" id="IPR040808">
    <property type="entry name" value="DUF5630"/>
</dbReference>
<dbReference type="PATRIC" id="fig|458.5.peg.699"/>
<dbReference type="Pfam" id="PF18632">
    <property type="entry name" value="DUF5630"/>
    <property type="match status" value="1"/>
</dbReference>
<gene>
    <name evidence="1" type="ORF">Lrub_0674</name>
</gene>
<evidence type="ECO:0000313" key="1">
    <source>
        <dbReference type="EMBL" id="KTD49575.1"/>
    </source>
</evidence>
<comment type="caution">
    <text evidence="1">The sequence shown here is derived from an EMBL/GenBank/DDBJ whole genome shotgun (WGS) entry which is preliminary data.</text>
</comment>